<dbReference type="Gene3D" id="1.10.510.10">
    <property type="entry name" value="Transferase(Phosphotransferase) domain 1"/>
    <property type="match status" value="1"/>
</dbReference>
<dbReference type="FunFam" id="1.10.510.10:FF:000616">
    <property type="entry name" value="Uncharacterized protein"/>
    <property type="match status" value="1"/>
</dbReference>
<keyword evidence="5" id="KW-1185">Reference proteome</keyword>
<dbReference type="SUPFAM" id="SSF56112">
    <property type="entry name" value="Protein kinase-like (PK-like)"/>
    <property type="match status" value="1"/>
</dbReference>
<dbReference type="EC" id="2.7.11.1" evidence="1"/>
<dbReference type="PROSITE" id="PS50011">
    <property type="entry name" value="PROTEIN_KINASE_DOM"/>
    <property type="match status" value="1"/>
</dbReference>
<dbReference type="HOGENOM" id="CLU_019279_2_7_1"/>
<evidence type="ECO:0000256" key="2">
    <source>
        <dbReference type="ARBA" id="ARBA00023860"/>
    </source>
</evidence>
<name>A0D6P5_PARTE</name>
<protein>
    <recommendedName>
        <fullName evidence="2">Casein kinase I</fullName>
        <ecNumber evidence="1">2.7.11.1</ecNumber>
    </recommendedName>
</protein>
<dbReference type="GO" id="GO:0005634">
    <property type="term" value="C:nucleus"/>
    <property type="evidence" value="ECO:0000318"/>
    <property type="project" value="GO_Central"/>
</dbReference>
<dbReference type="eggNOG" id="KOG1164">
    <property type="taxonomic scope" value="Eukaryota"/>
</dbReference>
<evidence type="ECO:0000313" key="5">
    <source>
        <dbReference type="Proteomes" id="UP000000600"/>
    </source>
</evidence>
<feature type="domain" description="Protein kinase" evidence="3">
    <location>
        <begin position="10"/>
        <end position="280"/>
    </location>
</feature>
<dbReference type="STRING" id="5888.A0D6P5"/>
<dbReference type="InParanoid" id="A0D6P5"/>
<evidence type="ECO:0000259" key="3">
    <source>
        <dbReference type="PROSITE" id="PS50011"/>
    </source>
</evidence>
<reference evidence="4 5" key="1">
    <citation type="journal article" date="2006" name="Nature">
        <title>Global trends of whole-genome duplications revealed by the ciliate Paramecium tetraurelia.</title>
        <authorList>
            <consortium name="Genoscope"/>
            <person name="Aury J.-M."/>
            <person name="Jaillon O."/>
            <person name="Duret L."/>
            <person name="Noel B."/>
            <person name="Jubin C."/>
            <person name="Porcel B.M."/>
            <person name="Segurens B."/>
            <person name="Daubin V."/>
            <person name="Anthouard V."/>
            <person name="Aiach N."/>
            <person name="Arnaiz O."/>
            <person name="Billaut A."/>
            <person name="Beisson J."/>
            <person name="Blanc I."/>
            <person name="Bouhouche K."/>
            <person name="Camara F."/>
            <person name="Duharcourt S."/>
            <person name="Guigo R."/>
            <person name="Gogendeau D."/>
            <person name="Katinka M."/>
            <person name="Keller A.-M."/>
            <person name="Kissmehl R."/>
            <person name="Klotz C."/>
            <person name="Koll F."/>
            <person name="Le Moue A."/>
            <person name="Lepere C."/>
            <person name="Malinsky S."/>
            <person name="Nowacki M."/>
            <person name="Nowak J.K."/>
            <person name="Plattner H."/>
            <person name="Poulain J."/>
            <person name="Ruiz F."/>
            <person name="Serrano V."/>
            <person name="Zagulski M."/>
            <person name="Dessen P."/>
            <person name="Betermier M."/>
            <person name="Weissenbach J."/>
            <person name="Scarpelli C."/>
            <person name="Schachter V."/>
            <person name="Sperling L."/>
            <person name="Meyer E."/>
            <person name="Cohen J."/>
            <person name="Wincker P."/>
        </authorList>
    </citation>
    <scope>NUCLEOTIDE SEQUENCE [LARGE SCALE GENOMIC DNA]</scope>
    <source>
        <strain evidence="4 5">Stock d4-2</strain>
    </source>
</reference>
<dbReference type="CDD" id="cd14016">
    <property type="entry name" value="STKc_CK1"/>
    <property type="match status" value="1"/>
</dbReference>
<evidence type="ECO:0000313" key="4">
    <source>
        <dbReference type="EMBL" id="CAK78712.1"/>
    </source>
</evidence>
<dbReference type="GO" id="GO:0007165">
    <property type="term" value="P:signal transduction"/>
    <property type="evidence" value="ECO:0000318"/>
    <property type="project" value="GO_Central"/>
</dbReference>
<dbReference type="InterPro" id="IPR008271">
    <property type="entry name" value="Ser/Thr_kinase_AS"/>
</dbReference>
<dbReference type="InterPro" id="IPR000719">
    <property type="entry name" value="Prot_kinase_dom"/>
</dbReference>
<proteinExistence type="predicted"/>
<dbReference type="GO" id="GO:0006897">
    <property type="term" value="P:endocytosis"/>
    <property type="evidence" value="ECO:0000318"/>
    <property type="project" value="GO_Central"/>
</dbReference>
<dbReference type="GO" id="GO:0005737">
    <property type="term" value="C:cytoplasm"/>
    <property type="evidence" value="ECO:0000318"/>
    <property type="project" value="GO_Central"/>
</dbReference>
<dbReference type="Proteomes" id="UP000000600">
    <property type="component" value="Unassembled WGS sequence"/>
</dbReference>
<dbReference type="Pfam" id="PF00069">
    <property type="entry name" value="Pkinase"/>
    <property type="match status" value="1"/>
</dbReference>
<dbReference type="GO" id="GO:0004674">
    <property type="term" value="F:protein serine/threonine kinase activity"/>
    <property type="evidence" value="ECO:0000318"/>
    <property type="project" value="GO_Central"/>
</dbReference>
<accession>A0D6P5</accession>
<dbReference type="PROSITE" id="PS00108">
    <property type="entry name" value="PROTEIN_KINASE_ST"/>
    <property type="match status" value="1"/>
</dbReference>
<sequence length="460" mass="53713">MKSLRINNQYILSRKIASGAFGFVMLGFDQKTGQQVAIKIEKPENQHIRSIEKEVDIIQKLEGVSGVPKLLYSGKEDDFNVLVLQLLSKDLSTLIKQQKKFSLKTILQIGIKLVEILEDIHQKGVLHRDLKPENIMIDEKNKFYIIDYGISKTFLRKNGAHLQNDNIIRPFKDRQPFIGTSRYASIAAHKGNELGRKDDLESLIYILLYFYLGKLPWQNIKHVPSDQKIQKVGDIKQKQTTDLFRNLPEELRKTYEYLRKLTYVTQPDYKSIIILFQQAAKNAKITIDSIYDWDIQNTAQTEIYSHYGTIQFDDSVQIDKYQSNQLINIKQQNNNQNKRKTVCPSLIKETNNQNLYQFGRDQSGQSSPMVNLHGINQLSRDEISEDTEYIIPEELQQNQNLRVRTLPDYLKKPKMKQNPIQTLIFDEDWLMDSDNHLMDNYKKLQSLSNQITTIFHNKQK</sequence>
<gene>
    <name evidence="4" type="ORF">GSPATT00001753001</name>
</gene>
<organism evidence="4 5">
    <name type="scientific">Paramecium tetraurelia</name>
    <dbReference type="NCBI Taxonomy" id="5888"/>
    <lineage>
        <taxon>Eukaryota</taxon>
        <taxon>Sar</taxon>
        <taxon>Alveolata</taxon>
        <taxon>Ciliophora</taxon>
        <taxon>Intramacronucleata</taxon>
        <taxon>Oligohymenophorea</taxon>
        <taxon>Peniculida</taxon>
        <taxon>Parameciidae</taxon>
        <taxon>Paramecium</taxon>
    </lineage>
</organism>
<dbReference type="AlphaFoldDB" id="A0D6P5"/>
<dbReference type="KEGG" id="ptm:GSPATT00001753001"/>
<dbReference type="InterPro" id="IPR050235">
    <property type="entry name" value="CK1_Ser-Thr_kinase"/>
</dbReference>
<dbReference type="PANTHER" id="PTHR11909">
    <property type="entry name" value="CASEIN KINASE-RELATED"/>
    <property type="match status" value="1"/>
</dbReference>
<dbReference type="EMBL" id="CT868318">
    <property type="protein sequence ID" value="CAK78712.1"/>
    <property type="molecule type" value="Genomic_DNA"/>
</dbReference>
<dbReference type="OrthoDB" id="295368at2759"/>
<dbReference type="GO" id="GO:0005524">
    <property type="term" value="F:ATP binding"/>
    <property type="evidence" value="ECO:0007669"/>
    <property type="project" value="InterPro"/>
</dbReference>
<evidence type="ECO:0000256" key="1">
    <source>
        <dbReference type="ARBA" id="ARBA00012513"/>
    </source>
</evidence>
<dbReference type="GeneID" id="5031894"/>
<dbReference type="OMA" id="ENQHIRS"/>
<dbReference type="RefSeq" id="XP_001446109.1">
    <property type="nucleotide sequence ID" value="XM_001446072.2"/>
</dbReference>
<dbReference type="InterPro" id="IPR011009">
    <property type="entry name" value="Kinase-like_dom_sf"/>
</dbReference>
<dbReference type="SMART" id="SM00220">
    <property type="entry name" value="S_TKc"/>
    <property type="match status" value="1"/>
</dbReference>